<dbReference type="EC" id="1.17.1.4" evidence="5"/>
<sequence length="835" mass="88362">MANEQVSFTPVLVGQNYTTPDQRAKLTGQARYAEDFRVDGMLVAKLLLSPMPHARVTRLNLDAARAIPGVRAILTADDLPPPADLVTDTGAVIHASPWGEKALTMEPVFQGDPVLAVAAVDEQAAAAAIEALDIEFSPLPFVIDPLDSLRPGGPNARTDGNVWMRPPAKPGDTNGPPPLEVRELKWSAAAFEELQEGRLPLGQAADEWSYGDLAAGFKDAALVLDESFATPNVSHQTLEPRSALAYWQNGKVFIHTGTQSTIQTVPAISRWLGVDVEKIVFISEYTGGGFGGKITASIPVIIPALLARKAGAPVMMRLSREDEHFVGRARPGLLGRMKVGFGKDGRILACDMFVLQDNGPYEQNNDASASGRIVSLLYQPAAMRWRGLAILTNTPTRAAQTAPGGLQGITLMEPVLAKAARKLGLDQVAVRRINAPEGKAPVGVSPTGGDRPHATSAFVRQALDRGAALFDWQGRLARSDGQAGPKRRGIGVSLGCFVAGTVGFDGLFVITPEGRARFHTGVGNLGTASFSDVQRVAADALGLPWDRCEIVWGDTGKNLGWSCVSGGSQTVHAMSRAALAAALDAKRKLREIAARTHGGEPEDYDVAGGNVVRTSGGVAMTFAEAARQAIALGGAYDGHEAPENVHKLTKASLATLAGQGLVAVAKDTFPRDGQSFSYVASFAEVEVDVETGMYAILDYLVVADVGTVVHPRALGGQILGRSMLGIGHAIGQKWAYDRHYGLPLAKRFYHTKPPTILDVPKRMAWEALGIPDPETPIGARGVGEPPTSAGCAAILNALSDALGDDRFRRAPVTADMVLASLDSLASPDNRLATTF</sequence>
<evidence type="ECO:0000256" key="2">
    <source>
        <dbReference type="ARBA" id="ARBA00023002"/>
    </source>
</evidence>
<evidence type="ECO:0000313" key="6">
    <source>
        <dbReference type="Proteomes" id="UP000004662"/>
    </source>
</evidence>
<dbReference type="PANTHER" id="PTHR11908:SF132">
    <property type="entry name" value="ALDEHYDE OXIDASE 1-RELATED"/>
    <property type="match status" value="1"/>
</dbReference>
<name>G7QC05_9BACT</name>
<feature type="domain" description="Aldehyde oxidase/xanthine dehydrogenase a/b hammerhead" evidence="4">
    <location>
        <begin position="27"/>
        <end position="140"/>
    </location>
</feature>
<accession>G7QC05</accession>
<dbReference type="InterPro" id="IPR000674">
    <property type="entry name" value="Ald_Oxase/Xan_DH_a/b"/>
</dbReference>
<dbReference type="SMART" id="SM01008">
    <property type="entry name" value="Ald_Xan_dh_C"/>
    <property type="match status" value="1"/>
</dbReference>
<dbReference type="PANTHER" id="PTHR11908">
    <property type="entry name" value="XANTHINE DEHYDROGENASE"/>
    <property type="match status" value="1"/>
</dbReference>
<dbReference type="InterPro" id="IPR036856">
    <property type="entry name" value="Ald_Oxase/Xan_DH_a/b_sf"/>
</dbReference>
<dbReference type="InterPro" id="IPR008274">
    <property type="entry name" value="AldOxase/xan_DH_MoCoBD1"/>
</dbReference>
<dbReference type="SUPFAM" id="SSF56003">
    <property type="entry name" value="Molybdenum cofactor-binding domain"/>
    <property type="match status" value="1"/>
</dbReference>
<evidence type="ECO:0000256" key="3">
    <source>
        <dbReference type="SAM" id="MobiDB-lite"/>
    </source>
</evidence>
<protein>
    <submittedName>
        <fullName evidence="5">Xanthine dehydrogenase</fullName>
        <ecNumber evidence="5">1.17.1.4</ecNumber>
    </submittedName>
</protein>
<gene>
    <name evidence="5" type="ORF">DFW101_0023</name>
</gene>
<dbReference type="Proteomes" id="UP000004662">
    <property type="component" value="Chromosome"/>
</dbReference>
<keyword evidence="6" id="KW-1185">Reference proteome</keyword>
<evidence type="ECO:0000259" key="4">
    <source>
        <dbReference type="SMART" id="SM01008"/>
    </source>
</evidence>
<dbReference type="InterPro" id="IPR016208">
    <property type="entry name" value="Ald_Oxase/xanthine_DH-like"/>
</dbReference>
<dbReference type="GO" id="GO:0004854">
    <property type="term" value="F:xanthine dehydrogenase activity"/>
    <property type="evidence" value="ECO:0007669"/>
    <property type="project" value="UniProtKB-EC"/>
</dbReference>
<dbReference type="Pfam" id="PF02738">
    <property type="entry name" value="MoCoBD_1"/>
    <property type="match status" value="1"/>
</dbReference>
<dbReference type="STRING" id="694327.DFW101_0023"/>
<keyword evidence="1" id="KW-0500">Molybdenum</keyword>
<keyword evidence="2 5" id="KW-0560">Oxidoreductase</keyword>
<dbReference type="InterPro" id="IPR037165">
    <property type="entry name" value="AldOxase/xan_DH_Mopterin-bd_sf"/>
</dbReference>
<dbReference type="OrthoDB" id="9775084at2"/>
<dbReference type="RefSeq" id="WP_009179499.1">
    <property type="nucleotide sequence ID" value="NZ_CM001368.1"/>
</dbReference>
<dbReference type="Pfam" id="PF20256">
    <property type="entry name" value="MoCoBD_2"/>
    <property type="match status" value="1"/>
</dbReference>
<dbReference type="AlphaFoldDB" id="G7QC05"/>
<dbReference type="Gene3D" id="3.30.365.10">
    <property type="entry name" value="Aldehyde oxidase/xanthine dehydrogenase, molybdopterin binding domain"/>
    <property type="match status" value="5"/>
</dbReference>
<dbReference type="SUPFAM" id="SSF54665">
    <property type="entry name" value="CO dehydrogenase molybdoprotein N-domain-like"/>
    <property type="match status" value="1"/>
</dbReference>
<feature type="region of interest" description="Disordered" evidence="3">
    <location>
        <begin position="157"/>
        <end position="176"/>
    </location>
</feature>
<dbReference type="eggNOG" id="COG1529">
    <property type="taxonomic scope" value="Bacteria"/>
</dbReference>
<dbReference type="HOGENOM" id="CLU_001681_2_2_7"/>
<proteinExistence type="predicted"/>
<dbReference type="InterPro" id="IPR046867">
    <property type="entry name" value="AldOxase/xan_DH_MoCoBD2"/>
</dbReference>
<dbReference type="EMBL" id="CM001368">
    <property type="protein sequence ID" value="EHJ46040.1"/>
    <property type="molecule type" value="Genomic_DNA"/>
</dbReference>
<dbReference type="Pfam" id="PF01315">
    <property type="entry name" value="Ald_Xan_dh_C"/>
    <property type="match status" value="1"/>
</dbReference>
<dbReference type="Gene3D" id="3.90.1170.50">
    <property type="entry name" value="Aldehyde oxidase/xanthine dehydrogenase, a/b hammerhead"/>
    <property type="match status" value="1"/>
</dbReference>
<dbReference type="GO" id="GO:0005506">
    <property type="term" value="F:iron ion binding"/>
    <property type="evidence" value="ECO:0007669"/>
    <property type="project" value="InterPro"/>
</dbReference>
<evidence type="ECO:0000256" key="1">
    <source>
        <dbReference type="ARBA" id="ARBA00022505"/>
    </source>
</evidence>
<organism evidence="5 6">
    <name type="scientific">Solidesulfovibrio carbinoliphilus subsp. oakridgensis</name>
    <dbReference type="NCBI Taxonomy" id="694327"/>
    <lineage>
        <taxon>Bacteria</taxon>
        <taxon>Pseudomonadati</taxon>
        <taxon>Thermodesulfobacteriota</taxon>
        <taxon>Desulfovibrionia</taxon>
        <taxon>Desulfovibrionales</taxon>
        <taxon>Desulfovibrionaceae</taxon>
        <taxon>Solidesulfovibrio</taxon>
    </lineage>
</organism>
<reference evidence="6" key="1">
    <citation type="journal article" date="2015" name="Genome Announc.">
        <title>High-Quality Draft Genome Sequence of Desulfovibrio carbinoliphilus FW-101-2B, an Organic Acid-Oxidizing Sulfate-Reducing Bacterium Isolated from Uranium(VI)-Contaminated Groundwater.</title>
        <authorList>
            <person name="Ramsay B.D."/>
            <person name="Hwang C."/>
            <person name="Woo H.L."/>
            <person name="Carroll S.L."/>
            <person name="Lucas S."/>
            <person name="Han J."/>
            <person name="Lapidus A.L."/>
            <person name="Cheng J.F."/>
            <person name="Goodwin L.A."/>
            <person name="Pitluck S."/>
            <person name="Peters L."/>
            <person name="Chertkov O."/>
            <person name="Held B."/>
            <person name="Detter J.C."/>
            <person name="Han C.S."/>
            <person name="Tapia R."/>
            <person name="Land M.L."/>
            <person name="Hauser L.J."/>
            <person name="Kyrpides N.C."/>
            <person name="Ivanova N.N."/>
            <person name="Mikhailova N."/>
            <person name="Pagani I."/>
            <person name="Woyke T."/>
            <person name="Arkin A.P."/>
            <person name="Dehal P."/>
            <person name="Chivian D."/>
            <person name="Criddle C.S."/>
            <person name="Wu W."/>
            <person name="Chakraborty R."/>
            <person name="Hazen T.C."/>
            <person name="Fields M.W."/>
        </authorList>
    </citation>
    <scope>NUCLEOTIDE SEQUENCE [LARGE SCALE GENOMIC DNA]</scope>
    <source>
        <strain evidence="6">FW-101-2B</strain>
    </source>
</reference>
<evidence type="ECO:0000313" key="5">
    <source>
        <dbReference type="EMBL" id="EHJ46040.1"/>
    </source>
</evidence>